<organism evidence="1 2">
    <name type="scientific">Russula earlei</name>
    <dbReference type="NCBI Taxonomy" id="71964"/>
    <lineage>
        <taxon>Eukaryota</taxon>
        <taxon>Fungi</taxon>
        <taxon>Dikarya</taxon>
        <taxon>Basidiomycota</taxon>
        <taxon>Agaricomycotina</taxon>
        <taxon>Agaricomycetes</taxon>
        <taxon>Russulales</taxon>
        <taxon>Russulaceae</taxon>
        <taxon>Russula</taxon>
    </lineage>
</organism>
<sequence>MLPSNSAPRPETQYHLSFIRPTLSEILIEDPFSAAVAWKKSGDEYSKKASIQNLLLVPVLGQPTRGSAIYGQTRRGLGATHNTDLRSREQMLTWKGTDHQEKPVPASDNVELTAELSPGNLSIALASIGGGFPDDRAAFAKLSARASRIMEEEGTSRNETRTPLSMDESTSLKRKSSAEALRDSCHAALLMFRESENLAPVKLHLERQE</sequence>
<keyword evidence="2" id="KW-1185">Reference proteome</keyword>
<reference evidence="1" key="1">
    <citation type="submission" date="2021-03" db="EMBL/GenBank/DDBJ databases">
        <title>Evolutionary priming and transition to the ectomycorrhizal habit in an iconic lineage of mushroom-forming fungi: is preadaptation a requirement?</title>
        <authorList>
            <consortium name="DOE Joint Genome Institute"/>
            <person name="Looney B.P."/>
            <person name="Miyauchi S."/>
            <person name="Morin E."/>
            <person name="Drula E."/>
            <person name="Courty P.E."/>
            <person name="Chicoki N."/>
            <person name="Fauchery L."/>
            <person name="Kohler A."/>
            <person name="Kuo A."/>
            <person name="LaButti K."/>
            <person name="Pangilinan J."/>
            <person name="Lipzen A."/>
            <person name="Riley R."/>
            <person name="Andreopoulos W."/>
            <person name="He G."/>
            <person name="Johnson J."/>
            <person name="Barry K.W."/>
            <person name="Grigoriev I.V."/>
            <person name="Nagy L."/>
            <person name="Hibbett D."/>
            <person name="Henrissat B."/>
            <person name="Matheny P.B."/>
            <person name="Labbe J."/>
            <person name="Martin A.F."/>
        </authorList>
    </citation>
    <scope>NUCLEOTIDE SEQUENCE</scope>
    <source>
        <strain evidence="1">BPL698</strain>
    </source>
</reference>
<protein>
    <submittedName>
        <fullName evidence="1">Uncharacterized protein</fullName>
    </submittedName>
</protein>
<comment type="caution">
    <text evidence="1">The sequence shown here is derived from an EMBL/GenBank/DDBJ whole genome shotgun (WGS) entry which is preliminary data.</text>
</comment>
<accession>A0ACC0UF96</accession>
<name>A0ACC0UF96_9AGAM</name>
<proteinExistence type="predicted"/>
<dbReference type="EMBL" id="JAGFNK010000051">
    <property type="protein sequence ID" value="KAI9509985.1"/>
    <property type="molecule type" value="Genomic_DNA"/>
</dbReference>
<evidence type="ECO:0000313" key="2">
    <source>
        <dbReference type="Proteomes" id="UP001207468"/>
    </source>
</evidence>
<evidence type="ECO:0000313" key="1">
    <source>
        <dbReference type="EMBL" id="KAI9509985.1"/>
    </source>
</evidence>
<dbReference type="Proteomes" id="UP001207468">
    <property type="component" value="Unassembled WGS sequence"/>
</dbReference>
<gene>
    <name evidence="1" type="ORF">F5148DRAFT_1366826</name>
</gene>